<protein>
    <submittedName>
        <fullName evidence="3">Uncharacterized protein</fullName>
    </submittedName>
</protein>
<keyword evidence="4" id="KW-1185">Reference proteome</keyword>
<dbReference type="EMBL" id="AGNL01002707">
    <property type="protein sequence ID" value="EJK75810.1"/>
    <property type="molecule type" value="Genomic_DNA"/>
</dbReference>
<feature type="transmembrane region" description="Helical" evidence="2">
    <location>
        <begin position="228"/>
        <end position="251"/>
    </location>
</feature>
<keyword evidence="2" id="KW-0812">Transmembrane</keyword>
<dbReference type="eggNOG" id="ENOG502TFS6">
    <property type="taxonomic scope" value="Eukaryota"/>
</dbReference>
<accession>K0TEJ4</accession>
<sequence>MTLAPDMDNAPEQHATDATKPQPSLEEYQSLLQQANLLTQKLRDIEGQFGGGPRISGQNENDAAEPKGSADDVRPENGASSIVQKASEQKNNIEDRVALIEGQLTRLQFDDEKPNNLTRLGSELNRSQEEPLELTQLPESTYSLLITEPTFTKAYTFGIVTALLSMTCLAMTLIYSFDQGDDSNPWGLPVGVDKRVRGAQFLGLELIASGFAHNFSLDDGSTLIYKRVIFSSVLRLVIGYMFLLSLFINVVQNSDVISVFYDILALQFVESLDDVAYALGKRGFFGETIRKSTSIQHSLTAVGDRGLSSIQRVFGLARFAYFLNLVIMIAGLSAITVQSNAGAYGCSTLSVNFPELMWDEDGQLVNGYPRYVEMNKNSGEPYSETVPAEFVYCKDDVNSWVFRHPRIRTAPPGFPEKENECNWLMRSEETSEHDLLKVAKEEWMVWTDKITFDFEMDLSCNECWSMGMARESLGKMMRADSLVDESFLRVYNRPVYVKGGMSGVPTAFLGASAGKNMSDIFFEQESLLENYSLVVWFAGSRWLGALVRPNMKLTDKFSDEYHAFWSDALKFGHIFLVSATNTDGDPGTVPFFTMNNRDIRSQRLKITLDAGDLSSVWYVARQGGGMFGTLEPVMGDRDLGLFLCLRKEQTKLMQEHFNRSEFLDWSPSTSNPADKVKGNYTFLP</sequence>
<evidence type="ECO:0000313" key="3">
    <source>
        <dbReference type="EMBL" id="EJK75810.1"/>
    </source>
</evidence>
<evidence type="ECO:0000256" key="1">
    <source>
        <dbReference type="SAM" id="MobiDB-lite"/>
    </source>
</evidence>
<feature type="compositionally biased region" description="Basic and acidic residues" evidence="1">
    <location>
        <begin position="64"/>
        <end position="75"/>
    </location>
</feature>
<feature type="region of interest" description="Disordered" evidence="1">
    <location>
        <begin position="1"/>
        <end position="25"/>
    </location>
</feature>
<name>K0TEJ4_THAOC</name>
<dbReference type="AlphaFoldDB" id="K0TEJ4"/>
<gene>
    <name evidence="3" type="ORF">THAOC_02455</name>
</gene>
<dbReference type="Proteomes" id="UP000266841">
    <property type="component" value="Unassembled WGS sequence"/>
</dbReference>
<proteinExistence type="predicted"/>
<feature type="transmembrane region" description="Helical" evidence="2">
    <location>
        <begin position="154"/>
        <end position="177"/>
    </location>
</feature>
<comment type="caution">
    <text evidence="3">The sequence shown here is derived from an EMBL/GenBank/DDBJ whole genome shotgun (WGS) entry which is preliminary data.</text>
</comment>
<keyword evidence="2" id="KW-1133">Transmembrane helix</keyword>
<feature type="transmembrane region" description="Helical" evidence="2">
    <location>
        <begin position="319"/>
        <end position="337"/>
    </location>
</feature>
<organism evidence="3 4">
    <name type="scientific">Thalassiosira oceanica</name>
    <name type="common">Marine diatom</name>
    <dbReference type="NCBI Taxonomy" id="159749"/>
    <lineage>
        <taxon>Eukaryota</taxon>
        <taxon>Sar</taxon>
        <taxon>Stramenopiles</taxon>
        <taxon>Ochrophyta</taxon>
        <taxon>Bacillariophyta</taxon>
        <taxon>Coscinodiscophyceae</taxon>
        <taxon>Thalassiosirophycidae</taxon>
        <taxon>Thalassiosirales</taxon>
        <taxon>Thalassiosiraceae</taxon>
        <taxon>Thalassiosira</taxon>
    </lineage>
</organism>
<evidence type="ECO:0000313" key="4">
    <source>
        <dbReference type="Proteomes" id="UP000266841"/>
    </source>
</evidence>
<reference evidence="3 4" key="1">
    <citation type="journal article" date="2012" name="Genome Biol.">
        <title>Genome and low-iron response of an oceanic diatom adapted to chronic iron limitation.</title>
        <authorList>
            <person name="Lommer M."/>
            <person name="Specht M."/>
            <person name="Roy A.S."/>
            <person name="Kraemer L."/>
            <person name="Andreson R."/>
            <person name="Gutowska M.A."/>
            <person name="Wolf J."/>
            <person name="Bergner S.V."/>
            <person name="Schilhabel M.B."/>
            <person name="Klostermeier U.C."/>
            <person name="Beiko R.G."/>
            <person name="Rosenstiel P."/>
            <person name="Hippler M."/>
            <person name="Laroche J."/>
        </authorList>
    </citation>
    <scope>NUCLEOTIDE SEQUENCE [LARGE SCALE GENOMIC DNA]</scope>
    <source>
        <strain evidence="3 4">CCMP1005</strain>
    </source>
</reference>
<keyword evidence="2" id="KW-0472">Membrane</keyword>
<dbReference type="OrthoDB" id="57145at2759"/>
<feature type="region of interest" description="Disordered" evidence="1">
    <location>
        <begin position="43"/>
        <end position="78"/>
    </location>
</feature>
<evidence type="ECO:0000256" key="2">
    <source>
        <dbReference type="SAM" id="Phobius"/>
    </source>
</evidence>